<accession>A0ABV4H635</accession>
<evidence type="ECO:0000313" key="3">
    <source>
        <dbReference type="EMBL" id="MEZ0165905.1"/>
    </source>
</evidence>
<dbReference type="RefSeq" id="WP_370442130.1">
    <property type="nucleotide sequence ID" value="NZ_JBGFTU010000016.1"/>
</dbReference>
<dbReference type="Proteomes" id="UP001565927">
    <property type="component" value="Unassembled WGS sequence"/>
</dbReference>
<proteinExistence type="predicted"/>
<feature type="transmembrane region" description="Helical" evidence="2">
    <location>
        <begin position="107"/>
        <end position="125"/>
    </location>
</feature>
<evidence type="ECO:0000256" key="2">
    <source>
        <dbReference type="SAM" id="Phobius"/>
    </source>
</evidence>
<gene>
    <name evidence="3" type="ORF">AB2L27_14190</name>
</gene>
<name>A0ABV4H635_9ACTN</name>
<dbReference type="EMBL" id="JBGFTU010000016">
    <property type="protein sequence ID" value="MEZ0165905.1"/>
    <property type="molecule type" value="Genomic_DNA"/>
</dbReference>
<feature type="region of interest" description="Disordered" evidence="1">
    <location>
        <begin position="207"/>
        <end position="233"/>
    </location>
</feature>
<feature type="compositionally biased region" description="Basic and acidic residues" evidence="1">
    <location>
        <begin position="219"/>
        <end position="233"/>
    </location>
</feature>
<keyword evidence="2" id="KW-0812">Transmembrane</keyword>
<evidence type="ECO:0000256" key="1">
    <source>
        <dbReference type="SAM" id="MobiDB-lite"/>
    </source>
</evidence>
<comment type="caution">
    <text evidence="3">The sequence shown here is derived from an EMBL/GenBank/DDBJ whole genome shotgun (WGS) entry which is preliminary data.</text>
</comment>
<protein>
    <submittedName>
        <fullName evidence="3">Uncharacterized protein</fullName>
    </submittedName>
</protein>
<sequence>MMGSGSPLSRSGPVSGGALAPPLRIAAATGLGLGTVVAVLGAVSSPVTVLLSATLVSLLLLLLPAVTSPESAARPDTQRRTRRLLVAAGALPPFSAGAHVAGVPPQALSALVLVAGSTVLVRWLLRWEEEAAGPAPREGAPTAARVQEPPGTDGLADLFGVLPLEALFAEWKALRATSTGTSGPERERLVAALGLLLTELHRRDPQAARRWLSTDPTDPPDRWFDDEPRGQSA</sequence>
<reference evidence="3 4" key="1">
    <citation type="submission" date="2024-07" db="EMBL/GenBank/DDBJ databases">
        <authorList>
            <person name="Thanompreechachai J."/>
            <person name="Duangmal K."/>
        </authorList>
    </citation>
    <scope>NUCLEOTIDE SEQUENCE [LARGE SCALE GENOMIC DNA]</scope>
    <source>
        <strain evidence="3 4">LSe6-4</strain>
    </source>
</reference>
<organism evidence="3 4">
    <name type="scientific">Kineococcus halophytocola</name>
    <dbReference type="NCBI Taxonomy" id="3234027"/>
    <lineage>
        <taxon>Bacteria</taxon>
        <taxon>Bacillati</taxon>
        <taxon>Actinomycetota</taxon>
        <taxon>Actinomycetes</taxon>
        <taxon>Kineosporiales</taxon>
        <taxon>Kineosporiaceae</taxon>
        <taxon>Kineococcus</taxon>
    </lineage>
</organism>
<keyword evidence="2" id="KW-0472">Membrane</keyword>
<keyword evidence="4" id="KW-1185">Reference proteome</keyword>
<evidence type="ECO:0000313" key="4">
    <source>
        <dbReference type="Proteomes" id="UP001565927"/>
    </source>
</evidence>
<keyword evidence="2" id="KW-1133">Transmembrane helix</keyword>
<feature type="transmembrane region" description="Helical" evidence="2">
    <location>
        <begin position="36"/>
        <end position="63"/>
    </location>
</feature>